<dbReference type="InterPro" id="IPR047575">
    <property type="entry name" value="Sm"/>
</dbReference>
<dbReference type="Proteomes" id="UP000198341">
    <property type="component" value="Chromosome 1"/>
</dbReference>
<dbReference type="GO" id="GO:1990726">
    <property type="term" value="C:Lsm1-7-Pat1 complex"/>
    <property type="evidence" value="ECO:0007669"/>
    <property type="project" value="TreeGrafter"/>
</dbReference>
<evidence type="ECO:0000256" key="8">
    <source>
        <dbReference type="ARBA" id="ARBA00023274"/>
    </source>
</evidence>
<dbReference type="InterPro" id="IPR001163">
    <property type="entry name" value="Sm_dom_euk/arc"/>
</dbReference>
<keyword evidence="7 9" id="KW-0539">Nucleus</keyword>
<dbReference type="Gene3D" id="2.30.30.100">
    <property type="match status" value="1"/>
</dbReference>
<evidence type="ECO:0000256" key="9">
    <source>
        <dbReference type="PIRNR" id="PIRNR016394"/>
    </source>
</evidence>
<dbReference type="GeneID" id="19017890"/>
<evidence type="ECO:0000256" key="5">
    <source>
        <dbReference type="ARBA" id="ARBA00022884"/>
    </source>
</evidence>
<dbReference type="GO" id="GO:0003723">
    <property type="term" value="F:RNA binding"/>
    <property type="evidence" value="ECO:0007669"/>
    <property type="project" value="UniProtKB-UniRule"/>
</dbReference>
<comment type="subcellular location">
    <subcellularLocation>
        <location evidence="1">Nucleus</location>
    </subcellularLocation>
</comment>
<evidence type="ECO:0000256" key="6">
    <source>
        <dbReference type="ARBA" id="ARBA00023187"/>
    </source>
</evidence>
<gene>
    <name evidence="11" type="ORF">Bathy01g01540</name>
</gene>
<evidence type="ECO:0000256" key="7">
    <source>
        <dbReference type="ARBA" id="ARBA00023242"/>
    </source>
</evidence>
<dbReference type="STRING" id="41875.K8EP14"/>
<comment type="function">
    <text evidence="9">Component of LSM protein complexes, which are involved in RNA processing.</text>
</comment>
<evidence type="ECO:0000313" key="12">
    <source>
        <dbReference type="Proteomes" id="UP000198341"/>
    </source>
</evidence>
<dbReference type="InterPro" id="IPR010920">
    <property type="entry name" value="LSM_dom_sf"/>
</dbReference>
<dbReference type="GO" id="GO:0071011">
    <property type="term" value="C:precatalytic spliceosome"/>
    <property type="evidence" value="ECO:0007669"/>
    <property type="project" value="TreeGrafter"/>
</dbReference>
<reference evidence="11 12" key="1">
    <citation type="submission" date="2011-10" db="EMBL/GenBank/DDBJ databases">
        <authorList>
            <person name="Genoscope - CEA"/>
        </authorList>
    </citation>
    <scope>NUCLEOTIDE SEQUENCE [LARGE SCALE GENOMIC DNA]</scope>
    <source>
        <strain evidence="11 12">RCC 1105</strain>
    </source>
</reference>
<dbReference type="SUPFAM" id="SSF50182">
    <property type="entry name" value="Sm-like ribonucleoproteins"/>
    <property type="match status" value="1"/>
</dbReference>
<dbReference type="InterPro" id="IPR016654">
    <property type="entry name" value="U6_snRNA_Lsm2"/>
</dbReference>
<organism evidence="11 12">
    <name type="scientific">Bathycoccus prasinos</name>
    <dbReference type="NCBI Taxonomy" id="41875"/>
    <lineage>
        <taxon>Eukaryota</taxon>
        <taxon>Viridiplantae</taxon>
        <taxon>Chlorophyta</taxon>
        <taxon>Mamiellophyceae</taxon>
        <taxon>Mamiellales</taxon>
        <taxon>Bathycoccaceae</taxon>
        <taxon>Bathycoccus</taxon>
    </lineage>
</organism>
<protein>
    <recommendedName>
        <fullName evidence="9">Sm-like protein LSM2</fullName>
    </recommendedName>
</protein>
<dbReference type="Pfam" id="PF01423">
    <property type="entry name" value="LSM"/>
    <property type="match status" value="1"/>
</dbReference>
<dbReference type="PIRSF" id="PIRSF016394">
    <property type="entry name" value="U6_snRNA_Lsm2"/>
    <property type="match status" value="1"/>
</dbReference>
<dbReference type="GO" id="GO:0046540">
    <property type="term" value="C:U4/U6 x U5 tri-snRNP complex"/>
    <property type="evidence" value="ECO:0007669"/>
    <property type="project" value="TreeGrafter"/>
</dbReference>
<dbReference type="SMART" id="SM00651">
    <property type="entry name" value="Sm"/>
    <property type="match status" value="1"/>
</dbReference>
<feature type="domain" description="Sm" evidence="10">
    <location>
        <begin position="2"/>
        <end position="76"/>
    </location>
</feature>
<dbReference type="GO" id="GO:0000398">
    <property type="term" value="P:mRNA splicing, via spliceosome"/>
    <property type="evidence" value="ECO:0007669"/>
    <property type="project" value="UniProtKB-UniRule"/>
</dbReference>
<dbReference type="GO" id="GO:0005688">
    <property type="term" value="C:U6 snRNP"/>
    <property type="evidence" value="ECO:0007669"/>
    <property type="project" value="TreeGrafter"/>
</dbReference>
<evidence type="ECO:0000256" key="3">
    <source>
        <dbReference type="ARBA" id="ARBA00022664"/>
    </source>
</evidence>
<dbReference type="AlphaFoldDB" id="K8EP14"/>
<dbReference type="CDD" id="cd01725">
    <property type="entry name" value="LSm2"/>
    <property type="match status" value="1"/>
</dbReference>
<dbReference type="FunFam" id="2.30.30.100:FF:000009">
    <property type="entry name" value="U6 snRNA-associated Sm-like protein LSm2"/>
    <property type="match status" value="1"/>
</dbReference>
<proteinExistence type="inferred from homology"/>
<dbReference type="GO" id="GO:0071013">
    <property type="term" value="C:catalytic step 2 spliceosome"/>
    <property type="evidence" value="ECO:0007669"/>
    <property type="project" value="TreeGrafter"/>
</dbReference>
<evidence type="ECO:0000313" key="11">
    <source>
        <dbReference type="EMBL" id="CCO14190.1"/>
    </source>
</evidence>
<evidence type="ECO:0000256" key="4">
    <source>
        <dbReference type="ARBA" id="ARBA00022728"/>
    </source>
</evidence>
<dbReference type="PROSITE" id="PS52002">
    <property type="entry name" value="SM"/>
    <property type="match status" value="1"/>
</dbReference>
<sequence>MLFYSFFKTLVGKQITVELKNDLEIRGTLVSVDQYLNIKLESVSVLDEEKYPHMKSVRDCFVRGSVVRYVQPPEESVDVDILHDATRREARSAV</sequence>
<dbReference type="eggNOG" id="KOG3448">
    <property type="taxonomic scope" value="Eukaryota"/>
</dbReference>
<dbReference type="PANTHER" id="PTHR13829:SF2">
    <property type="entry name" value="U6 SNRNA-ASSOCIATED SM-LIKE PROTEIN LSM2"/>
    <property type="match status" value="1"/>
</dbReference>
<keyword evidence="6 9" id="KW-0508">mRNA splicing</keyword>
<keyword evidence="4 9" id="KW-0747">Spliceosome</keyword>
<dbReference type="RefSeq" id="XP_007515311.1">
    <property type="nucleotide sequence ID" value="XM_007515249.1"/>
</dbReference>
<evidence type="ECO:0000256" key="1">
    <source>
        <dbReference type="ARBA" id="ARBA00004123"/>
    </source>
</evidence>
<dbReference type="OrthoDB" id="10256176at2759"/>
<comment type="similarity">
    <text evidence="2 9">Belongs to the snRNP Sm proteins family.</text>
</comment>
<keyword evidence="5 9" id="KW-0694">RNA-binding</keyword>
<keyword evidence="8 9" id="KW-0687">Ribonucleoprotein</keyword>
<dbReference type="KEGG" id="bpg:Bathy01g01540"/>
<name>K8EP14_9CHLO</name>
<accession>K8EP14</accession>
<evidence type="ECO:0000256" key="2">
    <source>
        <dbReference type="ARBA" id="ARBA00006850"/>
    </source>
</evidence>
<dbReference type="GO" id="GO:0000932">
    <property type="term" value="C:P-body"/>
    <property type="evidence" value="ECO:0007669"/>
    <property type="project" value="TreeGrafter"/>
</dbReference>
<keyword evidence="12" id="KW-1185">Reference proteome</keyword>
<dbReference type="EMBL" id="FO082278">
    <property type="protein sequence ID" value="CCO14190.1"/>
    <property type="molecule type" value="Genomic_DNA"/>
</dbReference>
<evidence type="ECO:0000259" key="10">
    <source>
        <dbReference type="PROSITE" id="PS52002"/>
    </source>
</evidence>
<keyword evidence="3 9" id="KW-0507">mRNA processing</keyword>
<dbReference type="PANTHER" id="PTHR13829">
    <property type="entry name" value="SNRNP CORE PROTEIN FAMILY MEMBER"/>
    <property type="match status" value="1"/>
</dbReference>